<gene>
    <name evidence="9" type="primary">LOC106466904</name>
</gene>
<evidence type="ECO:0000256" key="1">
    <source>
        <dbReference type="ARBA" id="ARBA00022723"/>
    </source>
</evidence>
<evidence type="ECO:0000256" key="2">
    <source>
        <dbReference type="ARBA" id="ARBA00022741"/>
    </source>
</evidence>
<dbReference type="PROSITE" id="PS00108">
    <property type="entry name" value="PROTEIN_KINASE_ST"/>
    <property type="match status" value="1"/>
</dbReference>
<dbReference type="InterPro" id="IPR057380">
    <property type="entry name" value="UBA_SIK1/2/3"/>
</dbReference>
<dbReference type="PANTHER" id="PTHR24346">
    <property type="entry name" value="MAP/MICROTUBULE AFFINITY-REGULATING KINASE"/>
    <property type="match status" value="1"/>
</dbReference>
<dbReference type="PROSITE" id="PS50011">
    <property type="entry name" value="PROTEIN_KINASE_DOM"/>
    <property type="match status" value="1"/>
</dbReference>
<organism evidence="8 9">
    <name type="scientific">Limulus polyphemus</name>
    <name type="common">Atlantic horseshoe crab</name>
    <dbReference type="NCBI Taxonomy" id="6850"/>
    <lineage>
        <taxon>Eukaryota</taxon>
        <taxon>Metazoa</taxon>
        <taxon>Ecdysozoa</taxon>
        <taxon>Arthropoda</taxon>
        <taxon>Chelicerata</taxon>
        <taxon>Merostomata</taxon>
        <taxon>Xiphosura</taxon>
        <taxon>Limulidae</taxon>
        <taxon>Limulus</taxon>
    </lineage>
</organism>
<sequence>MATVRLKDRSGVVTTGLVRVGFYELEKTIGKGNFAVVRLATHVITKTKVAIKIIDKTNLDEENLKKIFREIQIMKLLKHPYIIRLYQVMETEKMIYLVTEYASQGEIFDHLVANGRMTENYARKKFKQIIAAMSYCHQRFVVHRDLKAENLLLDSNMNIKIADFGFSNYYKPGRLLSTWCGSPPYAAPELFEGKEYDGPKADVWSLGVVLYVLVCGALPFYGSTLQSLRTRVLSGKFRIPYFMSSECEQLIRRMLVVDPEKRLSVCHILQDKWILQGGPDLEFEEMVDQYSRMSFNEEEKPVNELIIEHMLQLPGITEEQIIQSVQAKCFDHYSAIYHLLLDKLDGHQGTALLPQNLSVMGHPQRITSITTGTVDKSPPAFDQRVKENKKTACSPILSASNVPLWQILSENQSLEKFGDTELESDGEEPSSEILSRYRVIRRHTVGPENSHHKQVPNLEIGYLMASQRSRNFQPIINLQLPPVLPLSALPNTNLPQNLPLVQHQPPGNFTFKDQHLLKPPPVLDAVGGLNRRASDGEANIQKCLQKQLFQGQFSYSTSKEKVPCVQPSNPAPVPQMSVLPIPIGEENREFDDRLDTGAISRYLQTRGHSKRHTLAMASPEEVQEVHRKMHSSFRQRRTGVLAVTEKLSGIGRRASDGSTLMNPYHSQLERLYNQTVGLGPVPVNNFSNVKALQQEYQQLQKHAGIVDPQVQLELQRRHSLHVQQKFLLRTSPIQMSTSSPPSISGSPIHKSSSSDSTYTLCPVQLQCQGSPVGFGSTDSTYSSFQVIDTPTCSKVTGMASPHKRVSPPISFPESLMNLPSLAPHLQELVGQPHHNISPTTFQNLCMIQEDITEQCQLQSSTCKHAEKLELTKNEHMSENISFSSFIYPQISVTDETGVVQLSSDVMKHPDHRIMDLSFGLNSHTQEIDHCETFPGNEEDTYSSQDLQSEKSNSILKRC</sequence>
<dbReference type="PROSITE" id="PS00107">
    <property type="entry name" value="PROTEIN_KINASE_ATP"/>
    <property type="match status" value="1"/>
</dbReference>
<name>A0ABM1T482_LIMPO</name>
<dbReference type="SUPFAM" id="SSF56112">
    <property type="entry name" value="Protein kinase-like (PK-like)"/>
    <property type="match status" value="1"/>
</dbReference>
<dbReference type="InterPro" id="IPR000719">
    <property type="entry name" value="Prot_kinase_dom"/>
</dbReference>
<keyword evidence="1" id="KW-0479">Metal-binding</keyword>
<dbReference type="InterPro" id="IPR011009">
    <property type="entry name" value="Kinase-like_dom_sf"/>
</dbReference>
<feature type="compositionally biased region" description="Polar residues" evidence="5">
    <location>
        <begin position="941"/>
        <end position="953"/>
    </location>
</feature>
<keyword evidence="2 4" id="KW-0547">Nucleotide-binding</keyword>
<proteinExistence type="predicted"/>
<accession>A0ABM1T482</accession>
<feature type="transmembrane region" description="Helical" evidence="6">
    <location>
        <begin position="203"/>
        <end position="222"/>
    </location>
</feature>
<keyword evidence="6" id="KW-0812">Transmembrane</keyword>
<evidence type="ECO:0000313" key="9">
    <source>
        <dbReference type="RefSeq" id="XP_022250688.1"/>
    </source>
</evidence>
<dbReference type="GeneID" id="106466904"/>
<dbReference type="CDD" id="cd14071">
    <property type="entry name" value="STKc_SIK"/>
    <property type="match status" value="1"/>
</dbReference>
<feature type="binding site" evidence="4">
    <location>
        <position position="52"/>
    </location>
    <ligand>
        <name>ATP</name>
        <dbReference type="ChEBI" id="CHEBI:30616"/>
    </ligand>
</feature>
<dbReference type="RefSeq" id="XP_022250688.1">
    <property type="nucleotide sequence ID" value="XM_022394980.1"/>
</dbReference>
<dbReference type="InterPro" id="IPR034672">
    <property type="entry name" value="SIK"/>
</dbReference>
<keyword evidence="6" id="KW-1133">Transmembrane helix</keyword>
<keyword evidence="3 4" id="KW-0067">ATP-binding</keyword>
<dbReference type="PANTHER" id="PTHR24346:SF42">
    <property type="entry name" value="SERINE_THREONINE-PROTEIN KINASE SIK3"/>
    <property type="match status" value="1"/>
</dbReference>
<evidence type="ECO:0000256" key="5">
    <source>
        <dbReference type="SAM" id="MobiDB-lite"/>
    </source>
</evidence>
<feature type="region of interest" description="Disordered" evidence="5">
    <location>
        <begin position="934"/>
        <end position="953"/>
    </location>
</feature>
<dbReference type="Pfam" id="PF00069">
    <property type="entry name" value="Pkinase"/>
    <property type="match status" value="1"/>
</dbReference>
<dbReference type="Pfam" id="PF23312">
    <property type="entry name" value="UBA_SIK3"/>
    <property type="match status" value="1"/>
</dbReference>
<evidence type="ECO:0000256" key="4">
    <source>
        <dbReference type="PROSITE-ProRule" id="PRU10141"/>
    </source>
</evidence>
<dbReference type="InterPro" id="IPR008271">
    <property type="entry name" value="Ser/Thr_kinase_AS"/>
</dbReference>
<evidence type="ECO:0000256" key="3">
    <source>
        <dbReference type="ARBA" id="ARBA00022840"/>
    </source>
</evidence>
<evidence type="ECO:0000313" key="8">
    <source>
        <dbReference type="Proteomes" id="UP000694941"/>
    </source>
</evidence>
<dbReference type="CDD" id="cd14338">
    <property type="entry name" value="UBA_SIK"/>
    <property type="match status" value="1"/>
</dbReference>
<dbReference type="Gene3D" id="1.10.510.10">
    <property type="entry name" value="Transferase(Phosphotransferase) domain 1"/>
    <property type="match status" value="1"/>
</dbReference>
<protein>
    <submittedName>
        <fullName evidence="9">Serine/threonine-protein kinase SIK3-like isoform X1</fullName>
    </submittedName>
</protein>
<dbReference type="Proteomes" id="UP000694941">
    <property type="component" value="Unplaced"/>
</dbReference>
<dbReference type="SMART" id="SM00220">
    <property type="entry name" value="S_TKc"/>
    <property type="match status" value="1"/>
</dbReference>
<keyword evidence="6" id="KW-0472">Membrane</keyword>
<feature type="domain" description="Protein kinase" evidence="7">
    <location>
        <begin position="23"/>
        <end position="274"/>
    </location>
</feature>
<evidence type="ECO:0000256" key="6">
    <source>
        <dbReference type="SAM" id="Phobius"/>
    </source>
</evidence>
<dbReference type="InterPro" id="IPR017441">
    <property type="entry name" value="Protein_kinase_ATP_BS"/>
</dbReference>
<evidence type="ECO:0000259" key="7">
    <source>
        <dbReference type="PROSITE" id="PS50011"/>
    </source>
</evidence>
<reference evidence="9" key="1">
    <citation type="submission" date="2025-08" db="UniProtKB">
        <authorList>
            <consortium name="RefSeq"/>
        </authorList>
    </citation>
    <scope>IDENTIFICATION</scope>
    <source>
        <tissue evidence="9">Muscle</tissue>
    </source>
</reference>
<keyword evidence="8" id="KW-1185">Reference proteome</keyword>